<dbReference type="PANTHER" id="PTHR33112">
    <property type="entry name" value="DOMAIN PROTEIN, PUTATIVE-RELATED"/>
    <property type="match status" value="1"/>
</dbReference>
<organism evidence="2 3">
    <name type="scientific">Fusarium solani</name>
    <name type="common">Filamentous fungus</name>
    <dbReference type="NCBI Taxonomy" id="169388"/>
    <lineage>
        <taxon>Eukaryota</taxon>
        <taxon>Fungi</taxon>
        <taxon>Dikarya</taxon>
        <taxon>Ascomycota</taxon>
        <taxon>Pezizomycotina</taxon>
        <taxon>Sordariomycetes</taxon>
        <taxon>Hypocreomycetidae</taxon>
        <taxon>Hypocreales</taxon>
        <taxon>Nectriaceae</taxon>
        <taxon>Fusarium</taxon>
        <taxon>Fusarium solani species complex</taxon>
    </lineage>
</organism>
<evidence type="ECO:0000313" key="3">
    <source>
        <dbReference type="Proteomes" id="UP000736672"/>
    </source>
</evidence>
<protein>
    <submittedName>
        <fullName evidence="2">Heterokaryon incompatibility protein-domain-containing protein</fullName>
    </submittedName>
</protein>
<reference evidence="2" key="1">
    <citation type="journal article" date="2021" name="Nat. Commun.">
        <title>Genetic determinants of endophytism in the Arabidopsis root mycobiome.</title>
        <authorList>
            <person name="Mesny F."/>
            <person name="Miyauchi S."/>
            <person name="Thiergart T."/>
            <person name="Pickel B."/>
            <person name="Atanasova L."/>
            <person name="Karlsson M."/>
            <person name="Huettel B."/>
            <person name="Barry K.W."/>
            <person name="Haridas S."/>
            <person name="Chen C."/>
            <person name="Bauer D."/>
            <person name="Andreopoulos W."/>
            <person name="Pangilinan J."/>
            <person name="LaButti K."/>
            <person name="Riley R."/>
            <person name="Lipzen A."/>
            <person name="Clum A."/>
            <person name="Drula E."/>
            <person name="Henrissat B."/>
            <person name="Kohler A."/>
            <person name="Grigoriev I.V."/>
            <person name="Martin F.M."/>
            <person name="Hacquard S."/>
        </authorList>
    </citation>
    <scope>NUCLEOTIDE SEQUENCE</scope>
    <source>
        <strain evidence="2">FSSC 5 MPI-SDFR-AT-0091</strain>
    </source>
</reference>
<evidence type="ECO:0000313" key="2">
    <source>
        <dbReference type="EMBL" id="KAH7234292.1"/>
    </source>
</evidence>
<name>A0A9P9GAR6_FUSSL</name>
<dbReference type="Proteomes" id="UP000736672">
    <property type="component" value="Unassembled WGS sequence"/>
</dbReference>
<dbReference type="OrthoDB" id="5347061at2759"/>
<dbReference type="PANTHER" id="PTHR33112:SF10">
    <property type="entry name" value="TOL"/>
    <property type="match status" value="1"/>
</dbReference>
<sequence length="674" mass="76979">MDRQTQTPCGLCLGVIRWIMDYCGPRGKAHRCEWHQDIQHLQDSARSCPLCFSIWDLSLSEKYSMATSLLAGATLSSPPQLLLEVVNAKKTEGISWAVLHTTMNVKQLGLEYVCVDTIGISSQPARKDFEHPKFWRFGKANEQRTLSEDRIATLKEWLQNCESNHKICHPAAKQYPTRMLDVKVDEPLRIVARNQIQQNKHPIRYATLSHCWGHQVPIKTTTKTKSLFEESLSEDLLPRTFRDAVNITRSLGIRYLWIDSLCIIQDDQEDWQAEAVKMRDIYLGSTINIAASDALDNTQGVFLEDNDVMDSVTESSLDASDRAAIEGPGPRVFVYQQQDQQQGQLLSTMIRFQARTPRKLQGSAHLSTRGWVLQEELLSHRIVHCMKAEIHWQCRCLYKTQAGETFEDLELLSDDRNLKLAPSRRKERIWHEWIENYSTRDFTFPADRIAAMAGITSHYQQMTGYSPLLGLWRESFAGDLLWLRIGPAKESGMANIPSWTWLSCNAPIFFDYWTLSMQDLESKEDHVLLSTCNITWTGLAMASRVQSTSLVIRGPLKDLRFRIAPESGSNPPYFHLEGEELDSSSPMPWSCAGQFDDATVSRDGFDTYTCLLVRSRFQEKSKFHRDTFLILEPVSSSSHETPTSHPSFRRIGIGSIRGKESAFLLAEEKELELY</sequence>
<accession>A0A9P9GAR6</accession>
<gene>
    <name evidence="2" type="ORF">B0J15DRAFT_504604</name>
</gene>
<feature type="domain" description="Heterokaryon incompatibility" evidence="1">
    <location>
        <begin position="205"/>
        <end position="375"/>
    </location>
</feature>
<dbReference type="EMBL" id="JAGTJS010000026">
    <property type="protein sequence ID" value="KAH7234292.1"/>
    <property type="molecule type" value="Genomic_DNA"/>
</dbReference>
<proteinExistence type="predicted"/>
<dbReference type="Pfam" id="PF06985">
    <property type="entry name" value="HET"/>
    <property type="match status" value="1"/>
</dbReference>
<dbReference type="AlphaFoldDB" id="A0A9P9GAR6"/>
<keyword evidence="3" id="KW-1185">Reference proteome</keyword>
<dbReference type="InterPro" id="IPR010730">
    <property type="entry name" value="HET"/>
</dbReference>
<evidence type="ECO:0000259" key="1">
    <source>
        <dbReference type="Pfam" id="PF06985"/>
    </source>
</evidence>
<comment type="caution">
    <text evidence="2">The sequence shown here is derived from an EMBL/GenBank/DDBJ whole genome shotgun (WGS) entry which is preliminary data.</text>
</comment>